<dbReference type="EMBL" id="JAYGHG010000008">
    <property type="protein sequence ID" value="MEA5581252.1"/>
    <property type="molecule type" value="Genomic_DNA"/>
</dbReference>
<gene>
    <name evidence="2" type="ORF">VB620_07855</name>
</gene>
<evidence type="ECO:0000313" key="3">
    <source>
        <dbReference type="Proteomes" id="UP001302120"/>
    </source>
</evidence>
<accession>A0ABU5UCI9</accession>
<keyword evidence="1" id="KW-0812">Transmembrane</keyword>
<dbReference type="RefSeq" id="WP_323195584.1">
    <property type="nucleotide sequence ID" value="NZ_JAYGHG010000008.1"/>
</dbReference>
<feature type="transmembrane region" description="Helical" evidence="1">
    <location>
        <begin position="68"/>
        <end position="86"/>
    </location>
</feature>
<sequence>MKTKKSGKVPTKPITITENLERGSFALLRLIGYILLLLSLFDYLAILFPPQLTNPNWEFQTITRLVDHVWSILLGLTFIFLFNQSSVINAKQIAVLKFFSWLALPIGIIYLLMLPLGINNSLTLYRNINNQFATQQAQQQEQLQQITEGLQGVTSPQQLNGIVSSLNITLDGETRYLAINFPHKVRF</sequence>
<comment type="caution">
    <text evidence="2">The sequence shown here is derived from an EMBL/GenBank/DDBJ whole genome shotgun (WGS) entry which is preliminary data.</text>
</comment>
<feature type="transmembrane region" description="Helical" evidence="1">
    <location>
        <begin position="30"/>
        <end position="48"/>
    </location>
</feature>
<name>A0ABU5UCI9_9CYAN</name>
<dbReference type="NCBIfam" id="NF038305">
    <property type="entry name" value="HpsJ_fam"/>
    <property type="match status" value="1"/>
</dbReference>
<proteinExistence type="predicted"/>
<protein>
    <submittedName>
        <fullName evidence="2">HpsJ family protein</fullName>
    </submittedName>
</protein>
<feature type="transmembrane region" description="Helical" evidence="1">
    <location>
        <begin position="98"/>
        <end position="118"/>
    </location>
</feature>
<evidence type="ECO:0000256" key="1">
    <source>
        <dbReference type="SAM" id="Phobius"/>
    </source>
</evidence>
<organism evidence="2 3">
    <name type="scientific">Nodularia harveyana UHCC-0300</name>
    <dbReference type="NCBI Taxonomy" id="2974287"/>
    <lineage>
        <taxon>Bacteria</taxon>
        <taxon>Bacillati</taxon>
        <taxon>Cyanobacteriota</taxon>
        <taxon>Cyanophyceae</taxon>
        <taxon>Nostocales</taxon>
        <taxon>Nodulariaceae</taxon>
        <taxon>Nodularia</taxon>
    </lineage>
</organism>
<dbReference type="Proteomes" id="UP001302120">
    <property type="component" value="Unassembled WGS sequence"/>
</dbReference>
<keyword evidence="1" id="KW-1133">Transmembrane helix</keyword>
<keyword evidence="3" id="KW-1185">Reference proteome</keyword>
<dbReference type="InterPro" id="IPR047709">
    <property type="entry name" value="HpsJ-like"/>
</dbReference>
<keyword evidence="1" id="KW-0472">Membrane</keyword>
<evidence type="ECO:0000313" key="2">
    <source>
        <dbReference type="EMBL" id="MEA5581252.1"/>
    </source>
</evidence>
<reference evidence="2 3" key="1">
    <citation type="submission" date="2023-12" db="EMBL/GenBank/DDBJ databases">
        <title>Baltic Sea Cyanobacteria.</title>
        <authorList>
            <person name="Delbaje E."/>
            <person name="Fewer D.P."/>
            <person name="Shishido T.K."/>
        </authorList>
    </citation>
    <scope>NUCLEOTIDE SEQUENCE [LARGE SCALE GENOMIC DNA]</scope>
    <source>
        <strain evidence="2 3">UHCC-0300</strain>
    </source>
</reference>